<evidence type="ECO:0000256" key="1">
    <source>
        <dbReference type="ARBA" id="ARBA00004155"/>
    </source>
</evidence>
<comment type="catalytic activity">
    <reaction evidence="12">
        <text>L-lysyl-L-alpha-amino acid(out) = L-lysyl-L-alpha-amino acid(in)</text>
        <dbReference type="Rhea" id="RHEA:79387"/>
        <dbReference type="ChEBI" id="CHEBI:229965"/>
    </reaction>
</comment>
<keyword evidence="4 25" id="KW-0812">Transmembrane</keyword>
<dbReference type="Proteomes" id="UP001595792">
    <property type="component" value="Unassembled WGS sequence"/>
</dbReference>
<feature type="transmembrane region" description="Helical" evidence="25">
    <location>
        <begin position="387"/>
        <end position="406"/>
    </location>
</feature>
<dbReference type="InterPro" id="IPR020846">
    <property type="entry name" value="MFS_dom"/>
</dbReference>
<dbReference type="InterPro" id="IPR036259">
    <property type="entry name" value="MFS_trans_sf"/>
</dbReference>
<feature type="transmembrane region" description="Helical" evidence="25">
    <location>
        <begin position="54"/>
        <end position="78"/>
    </location>
</feature>
<dbReference type="SUPFAM" id="SSF103473">
    <property type="entry name" value="MFS general substrate transporter"/>
    <property type="match status" value="1"/>
</dbReference>
<dbReference type="PROSITE" id="PS50850">
    <property type="entry name" value="MFS"/>
    <property type="match status" value="1"/>
</dbReference>
<feature type="transmembrane region" description="Helical" evidence="25">
    <location>
        <begin position="139"/>
        <end position="162"/>
    </location>
</feature>
<evidence type="ECO:0000256" key="3">
    <source>
        <dbReference type="ARBA" id="ARBA00022448"/>
    </source>
</evidence>
<dbReference type="InterPro" id="IPR011701">
    <property type="entry name" value="MFS"/>
</dbReference>
<evidence type="ECO:0000256" key="14">
    <source>
        <dbReference type="ARBA" id="ARBA00044898"/>
    </source>
</evidence>
<evidence type="ECO:0000256" key="11">
    <source>
        <dbReference type="ARBA" id="ARBA00044884"/>
    </source>
</evidence>
<dbReference type="PANTHER" id="PTHR23512:SF3">
    <property type="entry name" value="MAJOR FACILITATOR SUPERFAMILY DOMAIN-CONTAINING PROTEIN 1"/>
    <property type="match status" value="1"/>
</dbReference>
<feature type="transmembrane region" description="Helical" evidence="25">
    <location>
        <begin position="260"/>
        <end position="279"/>
    </location>
</feature>
<evidence type="ECO:0000256" key="10">
    <source>
        <dbReference type="ARBA" id="ARBA00044881"/>
    </source>
</evidence>
<keyword evidence="5 25" id="KW-1133">Transmembrane helix</keyword>
<comment type="catalytic activity">
    <reaction evidence="10">
        <text>L-alpha-aminoacyl-L-arginine(out) = L-alpha-aminoacyl-L-arginine(in)</text>
        <dbReference type="Rhea" id="RHEA:79367"/>
        <dbReference type="ChEBI" id="CHEBI:229968"/>
    </reaction>
</comment>
<comment type="similarity">
    <text evidence="2">Belongs to the major facilitator superfamily.</text>
</comment>
<feature type="transmembrane region" description="Helical" evidence="25">
    <location>
        <begin position="85"/>
        <end position="108"/>
    </location>
</feature>
<evidence type="ECO:0000256" key="25">
    <source>
        <dbReference type="SAM" id="Phobius"/>
    </source>
</evidence>
<name>A0ABV8NMN4_9SPHI</name>
<evidence type="ECO:0000256" key="12">
    <source>
        <dbReference type="ARBA" id="ARBA00044891"/>
    </source>
</evidence>
<protein>
    <recommendedName>
        <fullName evidence="21">Lysosomal dipeptide transporter MFSD1</fullName>
    </recommendedName>
    <alternativeName>
        <fullName evidence="22">Major facilitator superfamily domain-containing protein 1</fullName>
    </alternativeName>
</protein>
<dbReference type="Pfam" id="PF07690">
    <property type="entry name" value="MFS_1"/>
    <property type="match status" value="1"/>
</dbReference>
<feature type="transmembrane region" description="Helical" evidence="25">
    <location>
        <begin position="291"/>
        <end position="310"/>
    </location>
</feature>
<comment type="subunit">
    <text evidence="24">Homodimer. Interacts with lysosomal protein GLMP (via lumenal domain); the interaction starts while both proteins are still in the endoplasmic reticulum and is required for stabilization of MFSD1 in lysosomes but has no direct effect on its targeting to lysosomes or transporter activity.</text>
</comment>
<evidence type="ECO:0000256" key="7">
    <source>
        <dbReference type="ARBA" id="ARBA00023228"/>
    </source>
</evidence>
<comment type="catalytic activity">
    <reaction evidence="20">
        <text>L-lysyl-glycine(out) = L-lysyl-glycine(in)</text>
        <dbReference type="Rhea" id="RHEA:79407"/>
        <dbReference type="ChEBI" id="CHEBI:191202"/>
    </reaction>
</comment>
<comment type="catalytic activity">
    <reaction evidence="17">
        <text>L-arginyl-glycine(out) = L-arginyl-glycine(in)</text>
        <dbReference type="Rhea" id="RHEA:79391"/>
        <dbReference type="ChEBI" id="CHEBI:229955"/>
    </reaction>
</comment>
<comment type="catalytic activity">
    <reaction evidence="18">
        <text>L-histidyl-L-alpha-amino acid(out) = L-histidyl-L-alpha-amino acid(in)</text>
        <dbReference type="Rhea" id="RHEA:79379"/>
        <dbReference type="ChEBI" id="CHEBI:229964"/>
    </reaction>
</comment>
<feature type="transmembrane region" description="Helical" evidence="25">
    <location>
        <begin position="16"/>
        <end position="34"/>
    </location>
</feature>
<evidence type="ECO:0000256" key="13">
    <source>
        <dbReference type="ARBA" id="ARBA00044893"/>
    </source>
</evidence>
<evidence type="ECO:0000256" key="4">
    <source>
        <dbReference type="ARBA" id="ARBA00022692"/>
    </source>
</evidence>
<evidence type="ECO:0000256" key="20">
    <source>
        <dbReference type="ARBA" id="ARBA00044924"/>
    </source>
</evidence>
<evidence type="ECO:0000256" key="18">
    <source>
        <dbReference type="ARBA" id="ARBA00044912"/>
    </source>
</evidence>
<evidence type="ECO:0000256" key="16">
    <source>
        <dbReference type="ARBA" id="ARBA00044900"/>
    </source>
</evidence>
<feature type="domain" description="Major facilitator superfamily (MFS) profile" evidence="26">
    <location>
        <begin position="16"/>
        <end position="414"/>
    </location>
</feature>
<evidence type="ECO:0000256" key="15">
    <source>
        <dbReference type="ARBA" id="ARBA00044899"/>
    </source>
</evidence>
<evidence type="ECO:0000313" key="28">
    <source>
        <dbReference type="Proteomes" id="UP001595792"/>
    </source>
</evidence>
<feature type="transmembrane region" description="Helical" evidence="25">
    <location>
        <begin position="224"/>
        <end position="248"/>
    </location>
</feature>
<comment type="catalytic activity">
    <reaction evidence="13">
        <text>L-alpha-aminoacyl-L-lysine(out) = L-alpha-aminoacyl-L-lysine(in)</text>
        <dbReference type="Rhea" id="RHEA:79383"/>
        <dbReference type="ChEBI" id="CHEBI:229966"/>
    </reaction>
</comment>
<comment type="catalytic activity">
    <reaction evidence="8">
        <text>L-lysyl-L-alanine(out) = L-lysyl-L-alanine(in)</text>
        <dbReference type="Rhea" id="RHEA:79399"/>
        <dbReference type="ChEBI" id="CHEBI:229954"/>
    </reaction>
</comment>
<comment type="catalytic activity">
    <reaction evidence="11">
        <text>L-alpha-aminoacyl-L-histidine(out) = L-alpha-aminoacyl-L-histidine(in)</text>
        <dbReference type="Rhea" id="RHEA:79375"/>
        <dbReference type="ChEBI" id="CHEBI:229967"/>
    </reaction>
</comment>
<comment type="catalytic activity">
    <reaction evidence="9">
        <text>L-histidyl-glycine(out) = L-histidyl-glycine(in)</text>
        <dbReference type="Rhea" id="RHEA:79395"/>
        <dbReference type="ChEBI" id="CHEBI:229957"/>
    </reaction>
</comment>
<feature type="transmembrane region" description="Helical" evidence="25">
    <location>
        <begin position="348"/>
        <end position="367"/>
    </location>
</feature>
<dbReference type="PANTHER" id="PTHR23512">
    <property type="entry name" value="MAJOR FACILITATOR SUPERFAMILY DOMAIN-CONTAINING PROTEIN 1"/>
    <property type="match status" value="1"/>
</dbReference>
<evidence type="ECO:0000256" key="2">
    <source>
        <dbReference type="ARBA" id="ARBA00008335"/>
    </source>
</evidence>
<comment type="catalytic activity">
    <reaction evidence="16">
        <text>L-lysyl-L-lysine(out) = L-lysyl-L-lysine(in)</text>
        <dbReference type="Rhea" id="RHEA:79403"/>
        <dbReference type="ChEBI" id="CHEBI:229956"/>
    </reaction>
</comment>
<comment type="function">
    <text evidence="23">Lysosomal dipeptide uniporter that selectively exports lysine, arginine or histidine-containing dipeptides with a net positive charge from the lysosome lumen into the cytosol. Could play a role in a specific type of protein O-glycosylation indirectly regulating macrophages migration and tissue invasion. Also essential for liver homeostasis.</text>
</comment>
<dbReference type="CDD" id="cd06174">
    <property type="entry name" value="MFS"/>
    <property type="match status" value="1"/>
</dbReference>
<feature type="transmembrane region" description="Helical" evidence="25">
    <location>
        <begin position="174"/>
        <end position="194"/>
    </location>
</feature>
<feature type="transmembrane region" description="Helical" evidence="25">
    <location>
        <begin position="114"/>
        <end position="132"/>
    </location>
</feature>
<keyword evidence="28" id="KW-1185">Reference proteome</keyword>
<sequence length="422" mass="45401">MDNTDLNKGKDSLKRAFIISWILGLIFYFLEYVARSSPAVMIPELSANLKISTLAVSSVLGTYYYTYSVTSLIAGISLDRFGARYPITIGVATLCLGCLIFASHSIFLGDLGRLLQGAGSAFAFTGCVYLASHGFAAKYLATAIGFTQCVGMLGGSVGQFAVGPMIHGGISVGLFWPGMAVLCGIICVLLYLTVPKEKPNPENKKNMAGILMPYKIVFSNPQSYLSGMISGLLFAPTTIFAMTWGVAFLQHDRMYSYSNAVLVCSMVPLGWVIGCPLIGWISDVMGKRKPVISLSISVMILCFAQLIYMPQMISPIITMLLFGTASGAAMIPYSIIKESNPDKVKGSATGAINFITFGITAILGPIFSRLYGKTLETGIDHEKHFSGAGNFMLIVMAAALIVSLIIHETGQKAEHAQRLYRS</sequence>
<evidence type="ECO:0000256" key="21">
    <source>
        <dbReference type="ARBA" id="ARBA00044985"/>
    </source>
</evidence>
<evidence type="ECO:0000313" key="27">
    <source>
        <dbReference type="EMBL" id="MFC4197095.1"/>
    </source>
</evidence>
<feature type="transmembrane region" description="Helical" evidence="25">
    <location>
        <begin position="316"/>
        <end position="336"/>
    </location>
</feature>
<comment type="catalytic activity">
    <reaction evidence="14">
        <text>L-aspartyl-L-lysine(out) = L-aspartyl-L-lysine(in)</text>
        <dbReference type="Rhea" id="RHEA:79411"/>
        <dbReference type="ChEBI" id="CHEBI:229953"/>
    </reaction>
</comment>
<keyword evidence="6 25" id="KW-0472">Membrane</keyword>
<evidence type="ECO:0000256" key="22">
    <source>
        <dbReference type="ARBA" id="ARBA00045018"/>
    </source>
</evidence>
<dbReference type="EMBL" id="JBHSBY010000101">
    <property type="protein sequence ID" value="MFC4197095.1"/>
    <property type="molecule type" value="Genomic_DNA"/>
</dbReference>
<dbReference type="RefSeq" id="WP_378960470.1">
    <property type="nucleotide sequence ID" value="NZ_JBHRXC010000016.1"/>
</dbReference>
<accession>A0ABV8NMN4</accession>
<evidence type="ECO:0000256" key="9">
    <source>
        <dbReference type="ARBA" id="ARBA00044878"/>
    </source>
</evidence>
<evidence type="ECO:0000256" key="23">
    <source>
        <dbReference type="ARBA" id="ARBA00045709"/>
    </source>
</evidence>
<comment type="subcellular location">
    <subcellularLocation>
        <location evidence="1">Lysosome membrane</location>
        <topology evidence="1">Multi-pass membrane protein</topology>
    </subcellularLocation>
</comment>
<evidence type="ECO:0000256" key="8">
    <source>
        <dbReference type="ARBA" id="ARBA00044876"/>
    </source>
</evidence>
<dbReference type="Gene3D" id="1.20.1250.20">
    <property type="entry name" value="MFS general substrate transporter like domains"/>
    <property type="match status" value="2"/>
</dbReference>
<dbReference type="InterPro" id="IPR052187">
    <property type="entry name" value="MFSD1"/>
</dbReference>
<comment type="catalytic activity">
    <reaction evidence="19">
        <text>L-alanyl-L-lysine(out) = L-alanyl-L-lysine(in)</text>
        <dbReference type="Rhea" id="RHEA:79415"/>
        <dbReference type="ChEBI" id="CHEBI:192470"/>
    </reaction>
</comment>
<comment type="catalytic activity">
    <reaction evidence="15">
        <text>L-arginyl-L-alpha-amino acid(out) = L-arginyl-L-alpha-amino acid(in)</text>
        <dbReference type="Rhea" id="RHEA:79371"/>
        <dbReference type="ChEBI" id="CHEBI:84315"/>
    </reaction>
</comment>
<keyword evidence="3" id="KW-0813">Transport</keyword>
<evidence type="ECO:0000256" key="19">
    <source>
        <dbReference type="ARBA" id="ARBA00044919"/>
    </source>
</evidence>
<evidence type="ECO:0000256" key="17">
    <source>
        <dbReference type="ARBA" id="ARBA00044903"/>
    </source>
</evidence>
<keyword evidence="7" id="KW-0458">Lysosome</keyword>
<evidence type="ECO:0000256" key="5">
    <source>
        <dbReference type="ARBA" id="ARBA00022989"/>
    </source>
</evidence>
<evidence type="ECO:0000256" key="24">
    <source>
        <dbReference type="ARBA" id="ARBA00046376"/>
    </source>
</evidence>
<comment type="caution">
    <text evidence="27">The sequence shown here is derived from an EMBL/GenBank/DDBJ whole genome shotgun (WGS) entry which is preliminary data.</text>
</comment>
<proteinExistence type="inferred from homology"/>
<evidence type="ECO:0000256" key="6">
    <source>
        <dbReference type="ARBA" id="ARBA00023136"/>
    </source>
</evidence>
<evidence type="ECO:0000259" key="26">
    <source>
        <dbReference type="PROSITE" id="PS50850"/>
    </source>
</evidence>
<reference evidence="28" key="1">
    <citation type="journal article" date="2019" name="Int. J. Syst. Evol. Microbiol.">
        <title>The Global Catalogue of Microorganisms (GCM) 10K type strain sequencing project: providing services to taxonomists for standard genome sequencing and annotation.</title>
        <authorList>
            <consortium name="The Broad Institute Genomics Platform"/>
            <consortium name="The Broad Institute Genome Sequencing Center for Infectious Disease"/>
            <person name="Wu L."/>
            <person name="Ma J."/>
        </authorList>
    </citation>
    <scope>NUCLEOTIDE SEQUENCE [LARGE SCALE GENOMIC DNA]</scope>
    <source>
        <strain evidence="28">CCM 8689</strain>
    </source>
</reference>
<organism evidence="27 28">
    <name type="scientific">Pedobacter jamesrossensis</name>
    <dbReference type="NCBI Taxonomy" id="1908238"/>
    <lineage>
        <taxon>Bacteria</taxon>
        <taxon>Pseudomonadati</taxon>
        <taxon>Bacteroidota</taxon>
        <taxon>Sphingobacteriia</taxon>
        <taxon>Sphingobacteriales</taxon>
        <taxon>Sphingobacteriaceae</taxon>
        <taxon>Pedobacter</taxon>
    </lineage>
</organism>
<gene>
    <name evidence="27" type="ORF">ACFOUY_10325</name>
</gene>